<keyword evidence="4" id="KW-1185">Reference proteome</keyword>
<feature type="transmembrane region" description="Helical" evidence="2">
    <location>
        <begin position="42"/>
        <end position="66"/>
    </location>
</feature>
<evidence type="ECO:0000313" key="3">
    <source>
        <dbReference type="EMBL" id="KAL2847777.1"/>
    </source>
</evidence>
<gene>
    <name evidence="3" type="ORF">BJY01DRAFT_234169</name>
</gene>
<evidence type="ECO:0000256" key="2">
    <source>
        <dbReference type="SAM" id="Phobius"/>
    </source>
</evidence>
<proteinExistence type="predicted"/>
<feature type="transmembrane region" description="Helical" evidence="2">
    <location>
        <begin position="78"/>
        <end position="103"/>
    </location>
</feature>
<name>A0ABR4K640_9EURO</name>
<feature type="transmembrane region" description="Helical" evidence="2">
    <location>
        <begin position="487"/>
        <end position="509"/>
    </location>
</feature>
<comment type="caution">
    <text evidence="3">The sequence shown here is derived from an EMBL/GenBank/DDBJ whole genome shotgun (WGS) entry which is preliminary data.</text>
</comment>
<protein>
    <submittedName>
        <fullName evidence="3">Uncharacterized protein</fullName>
    </submittedName>
</protein>
<organism evidence="3 4">
    <name type="scientific">Aspergillus pseudoustus</name>
    <dbReference type="NCBI Taxonomy" id="1810923"/>
    <lineage>
        <taxon>Eukaryota</taxon>
        <taxon>Fungi</taxon>
        <taxon>Dikarya</taxon>
        <taxon>Ascomycota</taxon>
        <taxon>Pezizomycotina</taxon>
        <taxon>Eurotiomycetes</taxon>
        <taxon>Eurotiomycetidae</taxon>
        <taxon>Eurotiales</taxon>
        <taxon>Aspergillaceae</taxon>
        <taxon>Aspergillus</taxon>
        <taxon>Aspergillus subgen. Nidulantes</taxon>
    </lineage>
</organism>
<keyword evidence="2" id="KW-1133">Transmembrane helix</keyword>
<dbReference type="EMBL" id="JBFXLU010000054">
    <property type="protein sequence ID" value="KAL2847777.1"/>
    <property type="molecule type" value="Genomic_DNA"/>
</dbReference>
<keyword evidence="2" id="KW-0812">Transmembrane</keyword>
<dbReference type="PANTHER" id="PTHR35394:SF5">
    <property type="entry name" value="DUF3176 DOMAIN-CONTAINING PROTEIN"/>
    <property type="match status" value="1"/>
</dbReference>
<dbReference type="InterPro" id="IPR021514">
    <property type="entry name" value="DUF3176"/>
</dbReference>
<reference evidence="3 4" key="1">
    <citation type="submission" date="2024-07" db="EMBL/GenBank/DDBJ databases">
        <title>Section-level genome sequencing and comparative genomics of Aspergillus sections Usti and Cavernicolus.</title>
        <authorList>
            <consortium name="Lawrence Berkeley National Laboratory"/>
            <person name="Nybo J.L."/>
            <person name="Vesth T.C."/>
            <person name="Theobald S."/>
            <person name="Frisvad J.C."/>
            <person name="Larsen T.O."/>
            <person name="Kjaerboelling I."/>
            <person name="Rothschild-Mancinelli K."/>
            <person name="Lyhne E.K."/>
            <person name="Kogle M.E."/>
            <person name="Barry K."/>
            <person name="Clum A."/>
            <person name="Na H."/>
            <person name="Ledsgaard L."/>
            <person name="Lin J."/>
            <person name="Lipzen A."/>
            <person name="Kuo A."/>
            <person name="Riley R."/>
            <person name="Mondo S."/>
            <person name="Labutti K."/>
            <person name="Haridas S."/>
            <person name="Pangalinan J."/>
            <person name="Salamov A.A."/>
            <person name="Simmons B.A."/>
            <person name="Magnuson J.K."/>
            <person name="Chen J."/>
            <person name="Drula E."/>
            <person name="Henrissat B."/>
            <person name="Wiebenga A."/>
            <person name="Lubbers R.J."/>
            <person name="Gomes A.C."/>
            <person name="Makela M.R."/>
            <person name="Stajich J."/>
            <person name="Grigoriev I.V."/>
            <person name="Mortensen U.H."/>
            <person name="De Vries R.P."/>
            <person name="Baker S.E."/>
            <person name="Andersen M.R."/>
        </authorList>
    </citation>
    <scope>NUCLEOTIDE SEQUENCE [LARGE SCALE GENOMIC DNA]</scope>
    <source>
        <strain evidence="3 4">CBS 123904</strain>
    </source>
</reference>
<evidence type="ECO:0000256" key="1">
    <source>
        <dbReference type="SAM" id="MobiDB-lite"/>
    </source>
</evidence>
<dbReference type="Proteomes" id="UP001610446">
    <property type="component" value="Unassembled WGS sequence"/>
</dbReference>
<evidence type="ECO:0000313" key="4">
    <source>
        <dbReference type="Proteomes" id="UP001610446"/>
    </source>
</evidence>
<sequence length="561" mass="61852">MTADDINQKALNEPSNVSEIGSDPQGATPDYKRHPFYSPSEWLLESISAFLALGLLIGIAIIFWYMDNKPLDDWTGRVSLNATISILTTACTTLLMHSVSSFIGQSKWLHFKSAPRKLSHLEIFDGASRGVWGSILLLANIPWNLAAIGAFITILRLAFSPFAQQVVLIQQREVITPNENVTFGYAHNYTRDMPGAVVTFQSIPQDPGMQSAIYQGLYDLDIAEPFRCSAACQWSESYISLGFKSDCKNVTEATLDTSACAKPAEKTYCNMTTPMGLDIQTERVDTASATGFYLNARSLQINRTGINRTLDLPEIARFAIYRSSVDSNFFAYDENVTECSLSLTAYEYAGAKANGSSFAFEQKREVDIGDNSAWGFCGPMSTGFSDRLCLNATRRGGIDIPALEINFASLAALGNFFISPAISTAWIEGSYYNHNLGVAAALSGNVNLTDRFDMMANAMTDHVRYGPNTQTARGDLVERVPFVSIRWGYFVVPIVTEGFAILFAILSIINNRKSRNIPLWKSSSLAVLECHHEERLGLLHTTGRDLNEIQADAEKAKARLQ</sequence>
<dbReference type="Pfam" id="PF11374">
    <property type="entry name" value="DUF3176"/>
    <property type="match status" value="1"/>
</dbReference>
<keyword evidence="2" id="KW-0472">Membrane</keyword>
<accession>A0ABR4K640</accession>
<dbReference type="PANTHER" id="PTHR35394">
    <property type="entry name" value="DUF3176 DOMAIN-CONTAINING PROTEIN"/>
    <property type="match status" value="1"/>
</dbReference>
<feature type="compositionally biased region" description="Polar residues" evidence="1">
    <location>
        <begin position="9"/>
        <end position="19"/>
    </location>
</feature>
<feature type="region of interest" description="Disordered" evidence="1">
    <location>
        <begin position="1"/>
        <end position="30"/>
    </location>
</feature>
<feature type="transmembrane region" description="Helical" evidence="2">
    <location>
        <begin position="135"/>
        <end position="159"/>
    </location>
</feature>